<organism evidence="1 2">
    <name type="scientific">Zasmidium cellare ATCC 36951</name>
    <dbReference type="NCBI Taxonomy" id="1080233"/>
    <lineage>
        <taxon>Eukaryota</taxon>
        <taxon>Fungi</taxon>
        <taxon>Dikarya</taxon>
        <taxon>Ascomycota</taxon>
        <taxon>Pezizomycotina</taxon>
        <taxon>Dothideomycetes</taxon>
        <taxon>Dothideomycetidae</taxon>
        <taxon>Mycosphaerellales</taxon>
        <taxon>Mycosphaerellaceae</taxon>
        <taxon>Zasmidium</taxon>
    </lineage>
</organism>
<evidence type="ECO:0000313" key="1">
    <source>
        <dbReference type="EMBL" id="KAF2170105.1"/>
    </source>
</evidence>
<protein>
    <submittedName>
        <fullName evidence="1">Uncharacterized protein</fullName>
    </submittedName>
</protein>
<dbReference type="PANTHER" id="PTHR37490">
    <property type="entry name" value="EXPRESSED PROTEIN"/>
    <property type="match status" value="1"/>
</dbReference>
<dbReference type="OrthoDB" id="426718at2759"/>
<dbReference type="Pfam" id="PF11913">
    <property type="entry name" value="DUF3431"/>
    <property type="match status" value="1"/>
</dbReference>
<sequence length="239" mass="27575">MGKLSEEDTEWVAELGEWQSAIYTVDLSGNETSPTGFKTEMNKAKEATPYLTYIVDHYDTFPDAAVFIHAHRNGWPAAWHNDAKGYDAMNMLHQLKMEAVLDRGFVNLRCVGDPGCPAEIQLNRNPPEQSRHAEIAYPYVYSDFFNMTVQEVREQVPIVATPCCAQFAVSKEQVLKRPKTEYERFLQLIKESKYDDETLGTVMEYMWHILFGRDPVHCENTQQCWKIVYGREADWSNFG</sequence>
<proteinExistence type="predicted"/>
<dbReference type="Proteomes" id="UP000799537">
    <property type="component" value="Unassembled WGS sequence"/>
</dbReference>
<dbReference type="EMBL" id="ML993586">
    <property type="protein sequence ID" value="KAF2170105.1"/>
    <property type="molecule type" value="Genomic_DNA"/>
</dbReference>
<evidence type="ECO:0000313" key="2">
    <source>
        <dbReference type="Proteomes" id="UP000799537"/>
    </source>
</evidence>
<gene>
    <name evidence="1" type="ORF">M409DRAFT_64465</name>
</gene>
<dbReference type="GeneID" id="54569368"/>
<dbReference type="PANTHER" id="PTHR37490:SF2">
    <property type="match status" value="1"/>
</dbReference>
<accession>A0A6A6CSQ4</accession>
<dbReference type="InterPro" id="IPR021838">
    <property type="entry name" value="DUF3431"/>
</dbReference>
<dbReference type="RefSeq" id="XP_033670994.1">
    <property type="nucleotide sequence ID" value="XM_033816096.1"/>
</dbReference>
<reference evidence="1" key="1">
    <citation type="journal article" date="2020" name="Stud. Mycol.">
        <title>101 Dothideomycetes genomes: a test case for predicting lifestyles and emergence of pathogens.</title>
        <authorList>
            <person name="Haridas S."/>
            <person name="Albert R."/>
            <person name="Binder M."/>
            <person name="Bloem J."/>
            <person name="Labutti K."/>
            <person name="Salamov A."/>
            <person name="Andreopoulos B."/>
            <person name="Baker S."/>
            <person name="Barry K."/>
            <person name="Bills G."/>
            <person name="Bluhm B."/>
            <person name="Cannon C."/>
            <person name="Castanera R."/>
            <person name="Culley D."/>
            <person name="Daum C."/>
            <person name="Ezra D."/>
            <person name="Gonzalez J."/>
            <person name="Henrissat B."/>
            <person name="Kuo A."/>
            <person name="Liang C."/>
            <person name="Lipzen A."/>
            <person name="Lutzoni F."/>
            <person name="Magnuson J."/>
            <person name="Mondo S."/>
            <person name="Nolan M."/>
            <person name="Ohm R."/>
            <person name="Pangilinan J."/>
            <person name="Park H.-J."/>
            <person name="Ramirez L."/>
            <person name="Alfaro M."/>
            <person name="Sun H."/>
            <person name="Tritt A."/>
            <person name="Yoshinaga Y."/>
            <person name="Zwiers L.-H."/>
            <person name="Turgeon B."/>
            <person name="Goodwin S."/>
            <person name="Spatafora J."/>
            <person name="Crous P."/>
            <person name="Grigoriev I."/>
        </authorList>
    </citation>
    <scope>NUCLEOTIDE SEQUENCE</scope>
    <source>
        <strain evidence="1">ATCC 36951</strain>
    </source>
</reference>
<keyword evidence="2" id="KW-1185">Reference proteome</keyword>
<name>A0A6A6CSQ4_ZASCE</name>
<dbReference type="AlphaFoldDB" id="A0A6A6CSQ4"/>